<dbReference type="GO" id="GO:0016887">
    <property type="term" value="F:ATP hydrolysis activity"/>
    <property type="evidence" value="ECO:0007669"/>
    <property type="project" value="InterPro"/>
</dbReference>
<evidence type="ECO:0000256" key="4">
    <source>
        <dbReference type="ARBA" id="ARBA00061478"/>
    </source>
</evidence>
<dbReference type="PANTHER" id="PTHR42855">
    <property type="entry name" value="ABC TRANSPORTER ATP-BINDING SUBUNIT"/>
    <property type="match status" value="1"/>
</dbReference>
<evidence type="ECO:0000256" key="6">
    <source>
        <dbReference type="SAM" id="MobiDB-lite"/>
    </source>
</evidence>
<evidence type="ECO:0000256" key="5">
    <source>
        <dbReference type="SAM" id="Coils"/>
    </source>
</evidence>
<feature type="coiled-coil region" evidence="5">
    <location>
        <begin position="545"/>
        <end position="606"/>
    </location>
</feature>
<dbReference type="SUPFAM" id="SSF52540">
    <property type="entry name" value="P-loop containing nucleoside triphosphate hydrolases"/>
    <property type="match status" value="2"/>
</dbReference>
<dbReference type="PROSITE" id="PS00211">
    <property type="entry name" value="ABC_TRANSPORTER_1"/>
    <property type="match status" value="2"/>
</dbReference>
<name>A0A937L710_9PROT</name>
<dbReference type="Pfam" id="PF16326">
    <property type="entry name" value="ABC_tran_CTD"/>
    <property type="match status" value="1"/>
</dbReference>
<dbReference type="AlphaFoldDB" id="A0A937L710"/>
<feature type="region of interest" description="Disordered" evidence="6">
    <location>
        <begin position="496"/>
        <end position="534"/>
    </location>
</feature>
<organism evidence="8 9">
    <name type="scientific">PS1 clade bacterium</name>
    <dbReference type="NCBI Taxonomy" id="2175152"/>
    <lineage>
        <taxon>Bacteria</taxon>
        <taxon>Pseudomonadati</taxon>
        <taxon>Pseudomonadota</taxon>
        <taxon>Alphaproteobacteria</taxon>
        <taxon>PS1 clade</taxon>
    </lineage>
</organism>
<evidence type="ECO:0000313" key="8">
    <source>
        <dbReference type="EMBL" id="MBL6762045.1"/>
    </source>
</evidence>
<sequence>MPMSASPPILYVDDIHLTHGVTPLLAGATLSVGRDDRICLVGRNGSGKSTLLKIIAGLVEPDDGERFVQPGIHVEYLAQDPSFKGFLKAEDYVLQGLMNNEDRQRAFQLMADLHIDRDAEIAPMSGGERRRVALAKAMAGQPEVLLLDEPTNHLDLPAIEWLEAALRQINSALILVSHDRRFLSNMASQTVWLDRGQTKLMRKNFSHFEDWRDGELEREAEAQHKLDRKIAREEDWLRYGVTARRKRNVKRLGALHDLRQQRRDYRGPQGDMEAVMQAGDRSGKLVVKADKIEKSYGDRVLIKNFSTQIKRGSRIGLIGPNGAGKTTLLNMLLGTLAPDSGNIRLGKNLTPLILDQQRQGIKKDWNVKDALTDGAGDLVSIGEETMHVIGYMKNFLFHPAQMRTPVSVLSGGEQARLFLARGLRQSSNLLVMDEPTNDLDLETLDLLQEMIAAYDGTVILVSHDRDFLDRTVTAVFNAEGGGHWVEYAGGYSDMKAQQKALARPTTNDEKTGKKRDTQADKNTAKQDANAAQKPAKLSYKHRYRLERLPQEMADLEAAIAKAEAVLADSALFTKDPRKFEANAAQLEAAKADLAKAEDEWLQLELLREAAENGL</sequence>
<feature type="compositionally biased region" description="Basic and acidic residues" evidence="6">
    <location>
        <begin position="506"/>
        <end position="524"/>
    </location>
</feature>
<dbReference type="Pfam" id="PF00005">
    <property type="entry name" value="ABC_tran"/>
    <property type="match status" value="2"/>
</dbReference>
<dbReference type="InterPro" id="IPR017871">
    <property type="entry name" value="ABC_transporter-like_CS"/>
</dbReference>
<dbReference type="InterPro" id="IPR003593">
    <property type="entry name" value="AAA+_ATPase"/>
</dbReference>
<dbReference type="GO" id="GO:0003677">
    <property type="term" value="F:DNA binding"/>
    <property type="evidence" value="ECO:0007669"/>
    <property type="project" value="InterPro"/>
</dbReference>
<dbReference type="FunFam" id="3.40.50.300:FF:000309">
    <property type="entry name" value="ABC transporter ATP-binding protein"/>
    <property type="match status" value="1"/>
</dbReference>
<keyword evidence="2 8" id="KW-0067">ATP-binding</keyword>
<evidence type="ECO:0000313" key="9">
    <source>
        <dbReference type="Proteomes" id="UP000785783"/>
    </source>
</evidence>
<dbReference type="EMBL" id="JADHOK010000063">
    <property type="protein sequence ID" value="MBL6762045.1"/>
    <property type="molecule type" value="Genomic_DNA"/>
</dbReference>
<dbReference type="InterPro" id="IPR027417">
    <property type="entry name" value="P-loop_NTPase"/>
</dbReference>
<reference evidence="8" key="1">
    <citation type="submission" date="2020-10" db="EMBL/GenBank/DDBJ databases">
        <title>Microbiome of the Black Sea water column analyzed by genome centric metagenomics.</title>
        <authorList>
            <person name="Cabello-Yeves P.J."/>
            <person name="Callieri C."/>
            <person name="Picazo A."/>
            <person name="Mehrshad M."/>
            <person name="Haro-Moreno J.M."/>
            <person name="Roda-Garcia J."/>
            <person name="Dzembekova N."/>
            <person name="Slabakova V."/>
            <person name="Slabakova N."/>
            <person name="Moncheva S."/>
            <person name="Rodriguez-Valera F."/>
        </authorList>
    </citation>
    <scope>NUCLEOTIDE SEQUENCE</scope>
    <source>
        <strain evidence="8">BS307-5m-G5</strain>
    </source>
</reference>
<dbReference type="InterPro" id="IPR003439">
    <property type="entry name" value="ABC_transporter-like_ATP-bd"/>
</dbReference>
<keyword evidence="5" id="KW-0175">Coiled coil</keyword>
<dbReference type="GO" id="GO:0005524">
    <property type="term" value="F:ATP binding"/>
    <property type="evidence" value="ECO:0007669"/>
    <property type="project" value="UniProtKB-KW"/>
</dbReference>
<evidence type="ECO:0000256" key="1">
    <source>
        <dbReference type="ARBA" id="ARBA00022741"/>
    </source>
</evidence>
<dbReference type="SMART" id="SM00382">
    <property type="entry name" value="AAA"/>
    <property type="match status" value="2"/>
</dbReference>
<keyword evidence="1" id="KW-0547">Nucleotide-binding</keyword>
<feature type="domain" description="ABC transporter" evidence="7">
    <location>
        <begin position="287"/>
        <end position="514"/>
    </location>
</feature>
<comment type="catalytic activity">
    <reaction evidence="3">
        <text>ATP + H2O = ADP + phosphate + H(+)</text>
        <dbReference type="Rhea" id="RHEA:13065"/>
        <dbReference type="ChEBI" id="CHEBI:15377"/>
        <dbReference type="ChEBI" id="CHEBI:15378"/>
        <dbReference type="ChEBI" id="CHEBI:30616"/>
        <dbReference type="ChEBI" id="CHEBI:43474"/>
        <dbReference type="ChEBI" id="CHEBI:456216"/>
    </reaction>
</comment>
<dbReference type="Proteomes" id="UP000785783">
    <property type="component" value="Unassembled WGS sequence"/>
</dbReference>
<dbReference type="PANTHER" id="PTHR42855:SF1">
    <property type="entry name" value="ABC TRANSPORTER DOMAIN-CONTAINING PROTEIN"/>
    <property type="match status" value="1"/>
</dbReference>
<dbReference type="InterPro" id="IPR051309">
    <property type="entry name" value="ABCF_ATPase"/>
</dbReference>
<dbReference type="InterPro" id="IPR032524">
    <property type="entry name" value="ABC_tran_C"/>
</dbReference>
<comment type="similarity">
    <text evidence="4">Belongs to the ABC transporter superfamily. ABCF family. Uup subfamily.</text>
</comment>
<feature type="domain" description="ABC transporter" evidence="7">
    <location>
        <begin position="10"/>
        <end position="220"/>
    </location>
</feature>
<dbReference type="CDD" id="cd03221">
    <property type="entry name" value="ABCF_EF-3"/>
    <property type="match status" value="2"/>
</dbReference>
<protein>
    <submittedName>
        <fullName evidence="8">ATP-binding cassette domain-containing protein</fullName>
    </submittedName>
</protein>
<evidence type="ECO:0000256" key="3">
    <source>
        <dbReference type="ARBA" id="ARBA00049360"/>
    </source>
</evidence>
<evidence type="ECO:0000259" key="7">
    <source>
        <dbReference type="PROSITE" id="PS50893"/>
    </source>
</evidence>
<comment type="caution">
    <text evidence="8">The sequence shown here is derived from an EMBL/GenBank/DDBJ whole genome shotgun (WGS) entry which is preliminary data.</text>
</comment>
<proteinExistence type="inferred from homology"/>
<accession>A0A937L710</accession>
<dbReference type="Gene3D" id="1.10.287.380">
    <property type="entry name" value="Valyl-tRNA synthetase, C-terminal domain"/>
    <property type="match status" value="1"/>
</dbReference>
<dbReference type="InterPro" id="IPR037118">
    <property type="entry name" value="Val-tRNA_synth_C_sf"/>
</dbReference>
<dbReference type="PROSITE" id="PS50893">
    <property type="entry name" value="ABC_TRANSPORTER_2"/>
    <property type="match status" value="2"/>
</dbReference>
<evidence type="ECO:0000256" key="2">
    <source>
        <dbReference type="ARBA" id="ARBA00022840"/>
    </source>
</evidence>
<dbReference type="Gene3D" id="3.40.50.300">
    <property type="entry name" value="P-loop containing nucleotide triphosphate hydrolases"/>
    <property type="match status" value="2"/>
</dbReference>
<gene>
    <name evidence="8" type="ORF">ISQ19_05030</name>
</gene>